<keyword evidence="5" id="KW-0813">Transport</keyword>
<evidence type="ECO:0000256" key="10">
    <source>
        <dbReference type="ARBA" id="ARBA00022741"/>
    </source>
</evidence>
<dbReference type="NCBIfam" id="TIGR01494">
    <property type="entry name" value="ATPase_P-type"/>
    <property type="match status" value="1"/>
</dbReference>
<dbReference type="InterPro" id="IPR001757">
    <property type="entry name" value="P_typ_ATPase"/>
</dbReference>
<dbReference type="RefSeq" id="WP_350342645.1">
    <property type="nucleotide sequence ID" value="NZ_CP158367.1"/>
</dbReference>
<dbReference type="SUPFAM" id="SSF55008">
    <property type="entry name" value="HMA, heavy metal-associated domain"/>
    <property type="match status" value="2"/>
</dbReference>
<evidence type="ECO:0000256" key="2">
    <source>
        <dbReference type="ARBA" id="ARBA00006024"/>
    </source>
</evidence>
<dbReference type="InterPro" id="IPR023298">
    <property type="entry name" value="ATPase_P-typ_TM_dom_sf"/>
</dbReference>
<dbReference type="CDD" id="cd02094">
    <property type="entry name" value="P-type_ATPase_Cu-like"/>
    <property type="match status" value="1"/>
</dbReference>
<sequence length="826" mass="89300">MGGKESEKLHFGLSGLSCSSCAANVEKALADKEGVIDVSVNFATEKGFIYFNNTKISVKEITGIIEGLGYDVKYEDADEKLQKVVLNVSGMTCTACSNRLEKTLSKEEGIISANVNFPAEKLTVKYNPNHIKLQKIKDKSSELGFELSLEEDRQEEETDEEEVKVLKAKQKMALSAIISGTVMAIMMVHMFVIPIPGYLLITAALAFPNIFWLGFHVHKGSYNALKNKSPNMDVLVSLGSVPPYIIGLSGLFIADIQTFIEMATTIMTFHLIGKYLEIRAKGRASQAIKKLIQMGAKTARVIKDGREVEVPTKELQVGDIMVIRPGEKIPTDGVVVEGSSLVDESMATGESIPVKREIDDGVIGATINKQGTMKVRVSKVGNETFLSQVIKMVEECQGSKVPIQEFADKITGYFVPVIIGLTVLVFVSFNLFPEFHMSIINWGAQFLPWVNPDLSPLALAFITSTAVLVISCPCALGLGTPTALMVGSGMGAEKGILIRNGEAVQTFKDIKVIAFDKTGTITKGKPEITDLLPMEGVDKNDLLYVAATIENASEHPLAHAIVESAKANNVDLGKVNEFNAIVGKGVVGYVDGEKVLVGNRKLMKENDVNFSKQQDKLVQLENEAKTAMMVAKENTLMGIVAVADPIKEDSAQAIAEIERMGIRTAMITGDNNRTANAIGKKVGISSVISEVLPDGKVNEVKRLQEKYNIVAMVGDGINDAPALKQSNVGIAIGTGTDIAIEAADVTLVKGELSGIISAINLSTATFRKIKENYFWAWFYNAIAIPVAMLGLLHPMIGAAAMSISSLNVVYNSLRLKKVNVDPSYVK</sequence>
<evidence type="ECO:0000256" key="16">
    <source>
        <dbReference type="ARBA" id="ARBA00023008"/>
    </source>
</evidence>
<dbReference type="InterPro" id="IPR018303">
    <property type="entry name" value="ATPase_P-typ_P_site"/>
</dbReference>
<dbReference type="NCBIfam" id="TIGR00003">
    <property type="entry name" value="copper ion binding protein"/>
    <property type="match status" value="1"/>
</dbReference>
<proteinExistence type="inferred from homology"/>
<dbReference type="SFLD" id="SFLDG00002">
    <property type="entry name" value="C1.7:_P-type_atpase_like"/>
    <property type="match status" value="1"/>
</dbReference>
<evidence type="ECO:0000256" key="4">
    <source>
        <dbReference type="ARBA" id="ARBA00015102"/>
    </source>
</evidence>
<comment type="function">
    <text evidence="21">Involved in copper transport.</text>
</comment>
<dbReference type="FunFam" id="2.70.150.10:FF:000020">
    <property type="entry name" value="Copper-exporting P-type ATPase A"/>
    <property type="match status" value="1"/>
</dbReference>
<name>A0AAU7VIK9_9FIRM</name>
<feature type="domain" description="HMA" evidence="25">
    <location>
        <begin position="82"/>
        <end position="148"/>
    </location>
</feature>
<evidence type="ECO:0000256" key="14">
    <source>
        <dbReference type="ARBA" id="ARBA00022967"/>
    </source>
</evidence>
<keyword evidence="11" id="KW-0187">Copper transport</keyword>
<dbReference type="InterPro" id="IPR036163">
    <property type="entry name" value="HMA_dom_sf"/>
</dbReference>
<dbReference type="InterPro" id="IPR006121">
    <property type="entry name" value="HMA_dom"/>
</dbReference>
<keyword evidence="15 24" id="KW-1133">Transmembrane helix</keyword>
<evidence type="ECO:0000256" key="6">
    <source>
        <dbReference type="ARBA" id="ARBA00022475"/>
    </source>
</evidence>
<reference evidence="26" key="1">
    <citation type="journal article" date="2013" name="Extremophiles">
        <title>Proteinivorax tanatarense gen. nov., sp. nov., an anaerobic, haloalkaliphilic, proteolytic bacterium isolated from a decaying algal bloom, and proposal of Proteinivoraceae fam. nov.</title>
        <authorList>
            <person name="Kevbrin V."/>
            <person name="Boltyanskaya Y."/>
            <person name="Zhilina T."/>
            <person name="Kolganova T."/>
            <person name="Lavrentjeva E."/>
            <person name="Kuznetsov B."/>
        </authorList>
    </citation>
    <scope>NUCLEOTIDE SEQUENCE</scope>
    <source>
        <strain evidence="26">Z-910T</strain>
    </source>
</reference>
<dbReference type="SUPFAM" id="SSF56784">
    <property type="entry name" value="HAD-like"/>
    <property type="match status" value="1"/>
</dbReference>
<evidence type="ECO:0000256" key="21">
    <source>
        <dbReference type="ARBA" id="ARBA00037427"/>
    </source>
</evidence>
<feature type="transmembrane region" description="Helical" evidence="24">
    <location>
        <begin position="235"/>
        <end position="253"/>
    </location>
</feature>
<dbReference type="InterPro" id="IPR017969">
    <property type="entry name" value="Heavy-metal-associated_CS"/>
</dbReference>
<evidence type="ECO:0000256" key="22">
    <source>
        <dbReference type="ARBA" id="ARBA00049289"/>
    </source>
</evidence>
<dbReference type="EMBL" id="CP158367">
    <property type="protein sequence ID" value="XBX73883.1"/>
    <property type="molecule type" value="Genomic_DNA"/>
</dbReference>
<dbReference type="GO" id="GO:0005886">
    <property type="term" value="C:plasma membrane"/>
    <property type="evidence" value="ECO:0007669"/>
    <property type="project" value="UniProtKB-SubCell"/>
</dbReference>
<dbReference type="Gene3D" id="2.70.150.10">
    <property type="entry name" value="Calcium-transporting ATPase, cytoplasmic transduction domain A"/>
    <property type="match status" value="1"/>
</dbReference>
<evidence type="ECO:0000256" key="18">
    <source>
        <dbReference type="ARBA" id="ARBA00023136"/>
    </source>
</evidence>
<evidence type="ECO:0000256" key="1">
    <source>
        <dbReference type="ARBA" id="ARBA00004651"/>
    </source>
</evidence>
<dbReference type="Gene3D" id="3.40.50.1000">
    <property type="entry name" value="HAD superfamily/HAD-like"/>
    <property type="match status" value="1"/>
</dbReference>
<feature type="domain" description="HMA" evidence="25">
    <location>
        <begin position="7"/>
        <end position="73"/>
    </location>
</feature>
<dbReference type="PANTHER" id="PTHR43520">
    <property type="entry name" value="ATP7, ISOFORM B"/>
    <property type="match status" value="1"/>
</dbReference>
<dbReference type="InterPro" id="IPR036412">
    <property type="entry name" value="HAD-like_sf"/>
</dbReference>
<evidence type="ECO:0000256" key="15">
    <source>
        <dbReference type="ARBA" id="ARBA00022989"/>
    </source>
</evidence>
<dbReference type="GO" id="GO:0005507">
    <property type="term" value="F:copper ion binding"/>
    <property type="evidence" value="ECO:0007669"/>
    <property type="project" value="InterPro"/>
</dbReference>
<feature type="transmembrane region" description="Helical" evidence="24">
    <location>
        <begin position="457"/>
        <end position="478"/>
    </location>
</feature>
<dbReference type="PANTHER" id="PTHR43520:SF8">
    <property type="entry name" value="P-TYPE CU(+) TRANSPORTER"/>
    <property type="match status" value="1"/>
</dbReference>
<evidence type="ECO:0000256" key="9">
    <source>
        <dbReference type="ARBA" id="ARBA00022737"/>
    </source>
</evidence>
<dbReference type="Gene3D" id="3.30.70.100">
    <property type="match status" value="2"/>
</dbReference>
<dbReference type="GO" id="GO:0043682">
    <property type="term" value="F:P-type divalent copper transporter activity"/>
    <property type="evidence" value="ECO:0007669"/>
    <property type="project" value="TreeGrafter"/>
</dbReference>
<dbReference type="InterPro" id="IPR027256">
    <property type="entry name" value="P-typ_ATPase_IB"/>
</dbReference>
<evidence type="ECO:0000256" key="7">
    <source>
        <dbReference type="ARBA" id="ARBA00022692"/>
    </source>
</evidence>
<dbReference type="GO" id="GO:0016887">
    <property type="term" value="F:ATP hydrolysis activity"/>
    <property type="evidence" value="ECO:0007669"/>
    <property type="project" value="InterPro"/>
</dbReference>
<keyword evidence="18 24" id="KW-0472">Membrane</keyword>
<dbReference type="SUPFAM" id="SSF81665">
    <property type="entry name" value="Calcium ATPase, transmembrane domain M"/>
    <property type="match status" value="1"/>
</dbReference>
<evidence type="ECO:0000256" key="13">
    <source>
        <dbReference type="ARBA" id="ARBA00022842"/>
    </source>
</evidence>
<dbReference type="Gene3D" id="3.40.1110.10">
    <property type="entry name" value="Calcium-transporting ATPase, cytoplasmic domain N"/>
    <property type="match status" value="1"/>
</dbReference>
<keyword evidence="12 24" id="KW-0067">ATP-binding</keyword>
<gene>
    <name evidence="26" type="ORF">PRVXT_001896</name>
</gene>
<keyword evidence="7 24" id="KW-0812">Transmembrane</keyword>
<dbReference type="Pfam" id="PF00403">
    <property type="entry name" value="HMA"/>
    <property type="match status" value="2"/>
</dbReference>
<keyword evidence="6 24" id="KW-1003">Cell membrane</keyword>
<feature type="transmembrane region" description="Helical" evidence="24">
    <location>
        <begin position="777"/>
        <end position="803"/>
    </location>
</feature>
<dbReference type="SUPFAM" id="SSF81653">
    <property type="entry name" value="Calcium ATPase, transduction domain A"/>
    <property type="match status" value="1"/>
</dbReference>
<keyword evidence="14" id="KW-1278">Translocase</keyword>
<dbReference type="InterPro" id="IPR008250">
    <property type="entry name" value="ATPase_P-typ_transduc_dom_A_sf"/>
</dbReference>
<dbReference type="InterPro" id="IPR006122">
    <property type="entry name" value="HMA_Cu_ion-bd"/>
</dbReference>
<keyword evidence="8 24" id="KW-0479">Metal-binding</keyword>
<dbReference type="EC" id="7.2.2.8" evidence="3"/>
<evidence type="ECO:0000256" key="23">
    <source>
        <dbReference type="ARBA" id="ARBA00069640"/>
    </source>
</evidence>
<dbReference type="GO" id="GO:0140581">
    <property type="term" value="F:P-type monovalent copper transporter activity"/>
    <property type="evidence" value="ECO:0007669"/>
    <property type="project" value="UniProtKB-EC"/>
</dbReference>
<comment type="catalytic activity">
    <reaction evidence="22">
        <text>Cu(+)(in) + ATP + H2O = Cu(+)(out) + ADP + phosphate + H(+)</text>
        <dbReference type="Rhea" id="RHEA:25792"/>
        <dbReference type="ChEBI" id="CHEBI:15377"/>
        <dbReference type="ChEBI" id="CHEBI:15378"/>
        <dbReference type="ChEBI" id="CHEBI:30616"/>
        <dbReference type="ChEBI" id="CHEBI:43474"/>
        <dbReference type="ChEBI" id="CHEBI:49552"/>
        <dbReference type="ChEBI" id="CHEBI:456216"/>
        <dbReference type="EC" id="7.2.2.8"/>
    </reaction>
</comment>
<dbReference type="Pfam" id="PF00702">
    <property type="entry name" value="Hydrolase"/>
    <property type="match status" value="1"/>
</dbReference>
<dbReference type="InterPro" id="IPR023214">
    <property type="entry name" value="HAD_sf"/>
</dbReference>
<keyword evidence="10 24" id="KW-0547">Nucleotide-binding</keyword>
<dbReference type="NCBIfam" id="TIGR01525">
    <property type="entry name" value="ATPase-IB_hvy"/>
    <property type="match status" value="1"/>
</dbReference>
<feature type="transmembrane region" description="Helical" evidence="24">
    <location>
        <begin position="410"/>
        <end position="432"/>
    </location>
</feature>
<evidence type="ECO:0000256" key="3">
    <source>
        <dbReference type="ARBA" id="ARBA00012517"/>
    </source>
</evidence>
<keyword evidence="13" id="KW-0460">Magnesium</keyword>
<organism evidence="26">
    <name type="scientific">Proteinivorax tanatarense</name>
    <dbReference type="NCBI Taxonomy" id="1260629"/>
    <lineage>
        <taxon>Bacteria</taxon>
        <taxon>Bacillati</taxon>
        <taxon>Bacillota</taxon>
        <taxon>Clostridia</taxon>
        <taxon>Eubacteriales</taxon>
        <taxon>Proteinivoracaceae</taxon>
        <taxon>Proteinivorax</taxon>
    </lineage>
</organism>
<dbReference type="CDD" id="cd00371">
    <property type="entry name" value="HMA"/>
    <property type="match status" value="2"/>
</dbReference>
<evidence type="ECO:0000256" key="19">
    <source>
        <dbReference type="ARBA" id="ARBA00029719"/>
    </source>
</evidence>
<dbReference type="PROSITE" id="PS01047">
    <property type="entry name" value="HMA_1"/>
    <property type="match status" value="2"/>
</dbReference>
<dbReference type="SFLD" id="SFLDS00003">
    <property type="entry name" value="Haloacid_Dehalogenase"/>
    <property type="match status" value="1"/>
</dbReference>
<dbReference type="PROSITE" id="PS00154">
    <property type="entry name" value="ATPASE_E1_E2"/>
    <property type="match status" value="1"/>
</dbReference>
<keyword evidence="9" id="KW-0677">Repeat</keyword>
<dbReference type="SFLD" id="SFLDF00027">
    <property type="entry name" value="p-type_atpase"/>
    <property type="match status" value="1"/>
</dbReference>
<feature type="transmembrane region" description="Helical" evidence="24">
    <location>
        <begin position="198"/>
        <end position="215"/>
    </location>
</feature>
<keyword evidence="17" id="KW-0406">Ion transport</keyword>
<evidence type="ECO:0000256" key="11">
    <source>
        <dbReference type="ARBA" id="ARBA00022796"/>
    </source>
</evidence>
<reference evidence="26" key="2">
    <citation type="submission" date="2024-06" db="EMBL/GenBank/DDBJ databases">
        <authorList>
            <person name="Petrova K.O."/>
            <person name="Toshchakov S.V."/>
            <person name="Boltjanskaja Y.V."/>
            <person name="Kevbrin V."/>
        </authorList>
    </citation>
    <scope>NUCLEOTIDE SEQUENCE</scope>
    <source>
        <strain evidence="26">Z-910T</strain>
    </source>
</reference>
<dbReference type="Pfam" id="PF00122">
    <property type="entry name" value="E1-E2_ATPase"/>
    <property type="match status" value="1"/>
</dbReference>
<evidence type="ECO:0000259" key="25">
    <source>
        <dbReference type="PROSITE" id="PS50846"/>
    </source>
</evidence>
<dbReference type="PRINTS" id="PR00119">
    <property type="entry name" value="CATATPASE"/>
</dbReference>
<comment type="similarity">
    <text evidence="2 24">Belongs to the cation transport ATPase (P-type) (TC 3.A.3) family. Type IB subfamily.</text>
</comment>
<dbReference type="FunFam" id="3.30.70.100:FF:000005">
    <property type="entry name" value="Copper-exporting P-type ATPase A"/>
    <property type="match status" value="1"/>
</dbReference>
<evidence type="ECO:0000256" key="17">
    <source>
        <dbReference type="ARBA" id="ARBA00023065"/>
    </source>
</evidence>
<dbReference type="InterPro" id="IPR059000">
    <property type="entry name" value="ATPase_P-type_domA"/>
</dbReference>
<accession>A0AAU7VIK9</accession>
<dbReference type="PROSITE" id="PS50846">
    <property type="entry name" value="HMA_2"/>
    <property type="match status" value="2"/>
</dbReference>
<dbReference type="InterPro" id="IPR023299">
    <property type="entry name" value="ATPase_P-typ_cyto_dom_N"/>
</dbReference>
<dbReference type="GO" id="GO:0005524">
    <property type="term" value="F:ATP binding"/>
    <property type="evidence" value="ECO:0007669"/>
    <property type="project" value="UniProtKB-UniRule"/>
</dbReference>
<dbReference type="InterPro" id="IPR044492">
    <property type="entry name" value="P_typ_ATPase_HD_dom"/>
</dbReference>
<evidence type="ECO:0000256" key="5">
    <source>
        <dbReference type="ARBA" id="ARBA00022448"/>
    </source>
</evidence>
<evidence type="ECO:0000256" key="20">
    <source>
        <dbReference type="ARBA" id="ARBA00033239"/>
    </source>
</evidence>
<dbReference type="GO" id="GO:0055070">
    <property type="term" value="P:copper ion homeostasis"/>
    <property type="evidence" value="ECO:0007669"/>
    <property type="project" value="TreeGrafter"/>
</dbReference>
<dbReference type="AlphaFoldDB" id="A0AAU7VIK9"/>
<evidence type="ECO:0000256" key="8">
    <source>
        <dbReference type="ARBA" id="ARBA00022723"/>
    </source>
</evidence>
<dbReference type="FunFam" id="3.30.70.100:FF:000001">
    <property type="entry name" value="ATPase copper transporting beta"/>
    <property type="match status" value="1"/>
</dbReference>
<evidence type="ECO:0000313" key="26">
    <source>
        <dbReference type="EMBL" id="XBX73883.1"/>
    </source>
</evidence>
<evidence type="ECO:0000256" key="24">
    <source>
        <dbReference type="RuleBase" id="RU362081"/>
    </source>
</evidence>
<evidence type="ECO:0000256" key="12">
    <source>
        <dbReference type="ARBA" id="ARBA00022840"/>
    </source>
</evidence>
<dbReference type="PRINTS" id="PR00120">
    <property type="entry name" value="HATPASE"/>
</dbReference>
<comment type="subcellular location">
    <subcellularLocation>
        <location evidence="1">Cell membrane</location>
        <topology evidence="1">Multi-pass membrane protein</topology>
    </subcellularLocation>
</comment>
<keyword evidence="16" id="KW-0186">Copper</keyword>
<protein>
    <recommendedName>
        <fullName evidence="4">Copper-exporting P-type ATPase</fullName>
        <ecNumber evidence="3">7.2.2.8</ecNumber>
    </recommendedName>
    <alternativeName>
        <fullName evidence="19">Copper-exporting P-type ATPase A</fullName>
    </alternativeName>
    <alternativeName>
        <fullName evidence="20">Cu(+)-exporting ATPase</fullName>
    </alternativeName>
    <alternativeName>
        <fullName evidence="23">Probable copper-transporting ATPase SynA</fullName>
    </alternativeName>
</protein>